<keyword evidence="1" id="KW-0521">NADP</keyword>
<dbReference type="RefSeq" id="XP_033590045.1">
    <property type="nucleotide sequence ID" value="XM_033733608.1"/>
</dbReference>
<dbReference type="InterPro" id="IPR020904">
    <property type="entry name" value="Sc_DH/Rdtase_CS"/>
</dbReference>
<dbReference type="OrthoDB" id="3819888at2759"/>
<evidence type="ECO:0000313" key="4">
    <source>
        <dbReference type="EMBL" id="KAF2483475.1"/>
    </source>
</evidence>
<dbReference type="Proteomes" id="UP000799767">
    <property type="component" value="Unassembled WGS sequence"/>
</dbReference>
<evidence type="ECO:0000259" key="3">
    <source>
        <dbReference type="SMART" id="SM00822"/>
    </source>
</evidence>
<keyword evidence="2" id="KW-0560">Oxidoreductase</keyword>
<dbReference type="GeneID" id="54474610"/>
<evidence type="ECO:0000313" key="5">
    <source>
        <dbReference type="Proteomes" id="UP000799767"/>
    </source>
</evidence>
<dbReference type="Pfam" id="PF00106">
    <property type="entry name" value="adh_short"/>
    <property type="match status" value="1"/>
</dbReference>
<dbReference type="AlphaFoldDB" id="A0A6A6PU92"/>
<dbReference type="GO" id="GO:0016491">
    <property type="term" value="F:oxidoreductase activity"/>
    <property type="evidence" value="ECO:0007669"/>
    <property type="project" value="UniProtKB-KW"/>
</dbReference>
<dbReference type="InterPro" id="IPR036291">
    <property type="entry name" value="NAD(P)-bd_dom_sf"/>
</dbReference>
<dbReference type="Gene3D" id="3.40.50.720">
    <property type="entry name" value="NAD(P)-binding Rossmann-like Domain"/>
    <property type="match status" value="1"/>
</dbReference>
<dbReference type="SMART" id="SM00822">
    <property type="entry name" value="PKS_KR"/>
    <property type="match status" value="1"/>
</dbReference>
<sequence>MHIHDRTFIVSGGASGLGLATVRELHTHGGYVAILDLNAEAGMKIARELGERTIFLEADMAKTDSITSAVNTITDWTKTTGKPIGGVIPAAGIGIGAPLVSKDNRPVSMEKLDFVLNTNLRGVLDLLRQILPHMTTNVPLEPDGERGVLVLVSSIAAFGGVPGQASYVASKGAINSMALVLSTELAPFGIRCVAIAPGHFDTPLGQKSTAQLSDSRMRKFEATFVFPRRRGRGEEFASCVRHCIENLMLNGETIRLDGAARIPSRL</sequence>
<dbReference type="InterPro" id="IPR057326">
    <property type="entry name" value="KR_dom"/>
</dbReference>
<evidence type="ECO:0000256" key="2">
    <source>
        <dbReference type="ARBA" id="ARBA00023002"/>
    </source>
</evidence>
<dbReference type="PROSITE" id="PS00061">
    <property type="entry name" value="ADH_SHORT"/>
    <property type="match status" value="1"/>
</dbReference>
<dbReference type="InterPro" id="IPR002347">
    <property type="entry name" value="SDR_fam"/>
</dbReference>
<dbReference type="SUPFAM" id="SSF51735">
    <property type="entry name" value="NAD(P)-binding Rossmann-fold domains"/>
    <property type="match status" value="1"/>
</dbReference>
<protein>
    <recommendedName>
        <fullName evidence="3">Ketoreductase domain-containing protein</fullName>
    </recommendedName>
</protein>
<accession>A0A6A6PU92</accession>
<proteinExistence type="predicted"/>
<dbReference type="PRINTS" id="PR00081">
    <property type="entry name" value="GDHRDH"/>
</dbReference>
<keyword evidence="5" id="KW-1185">Reference proteome</keyword>
<gene>
    <name evidence="4" type="ORF">BDY17DRAFT_297480</name>
</gene>
<organism evidence="4 5">
    <name type="scientific">Neohortaea acidophila</name>
    <dbReference type="NCBI Taxonomy" id="245834"/>
    <lineage>
        <taxon>Eukaryota</taxon>
        <taxon>Fungi</taxon>
        <taxon>Dikarya</taxon>
        <taxon>Ascomycota</taxon>
        <taxon>Pezizomycotina</taxon>
        <taxon>Dothideomycetes</taxon>
        <taxon>Dothideomycetidae</taxon>
        <taxon>Mycosphaerellales</taxon>
        <taxon>Teratosphaeriaceae</taxon>
        <taxon>Neohortaea</taxon>
    </lineage>
</organism>
<name>A0A6A6PU92_9PEZI</name>
<dbReference type="PANTHER" id="PTHR43658">
    <property type="entry name" value="SHORT-CHAIN DEHYDROGENASE/REDUCTASE"/>
    <property type="match status" value="1"/>
</dbReference>
<reference evidence="4" key="1">
    <citation type="journal article" date="2020" name="Stud. Mycol.">
        <title>101 Dothideomycetes genomes: a test case for predicting lifestyles and emergence of pathogens.</title>
        <authorList>
            <person name="Haridas S."/>
            <person name="Albert R."/>
            <person name="Binder M."/>
            <person name="Bloem J."/>
            <person name="Labutti K."/>
            <person name="Salamov A."/>
            <person name="Andreopoulos B."/>
            <person name="Baker S."/>
            <person name="Barry K."/>
            <person name="Bills G."/>
            <person name="Bluhm B."/>
            <person name="Cannon C."/>
            <person name="Castanera R."/>
            <person name="Culley D."/>
            <person name="Daum C."/>
            <person name="Ezra D."/>
            <person name="Gonzalez J."/>
            <person name="Henrissat B."/>
            <person name="Kuo A."/>
            <person name="Liang C."/>
            <person name="Lipzen A."/>
            <person name="Lutzoni F."/>
            <person name="Magnuson J."/>
            <person name="Mondo S."/>
            <person name="Nolan M."/>
            <person name="Ohm R."/>
            <person name="Pangilinan J."/>
            <person name="Park H.-J."/>
            <person name="Ramirez L."/>
            <person name="Alfaro M."/>
            <person name="Sun H."/>
            <person name="Tritt A."/>
            <person name="Yoshinaga Y."/>
            <person name="Zwiers L.-H."/>
            <person name="Turgeon B."/>
            <person name="Goodwin S."/>
            <person name="Spatafora J."/>
            <person name="Crous P."/>
            <person name="Grigoriev I."/>
        </authorList>
    </citation>
    <scope>NUCLEOTIDE SEQUENCE</scope>
    <source>
        <strain evidence="4">CBS 113389</strain>
    </source>
</reference>
<feature type="domain" description="Ketoreductase" evidence="3">
    <location>
        <begin position="6"/>
        <end position="198"/>
    </location>
</feature>
<dbReference type="PANTHER" id="PTHR43658:SF8">
    <property type="entry name" value="17-BETA-HYDROXYSTEROID DEHYDROGENASE 14-RELATED"/>
    <property type="match status" value="1"/>
</dbReference>
<evidence type="ECO:0000256" key="1">
    <source>
        <dbReference type="ARBA" id="ARBA00022857"/>
    </source>
</evidence>
<dbReference type="EMBL" id="MU001635">
    <property type="protein sequence ID" value="KAF2483475.1"/>
    <property type="molecule type" value="Genomic_DNA"/>
</dbReference>